<evidence type="ECO:0000313" key="2">
    <source>
        <dbReference type="Proteomes" id="UP000198656"/>
    </source>
</evidence>
<gene>
    <name evidence="1" type="ORF">SAMN05443529_12549</name>
</gene>
<keyword evidence="2" id="KW-1185">Reference proteome</keyword>
<sequence length="276" mass="31183">MLLNFPKTNRGTEKDSEYLSKDIVEANLLNQSSKEQLDERQLPPLTEGRVAIHFTSATPDGGALIVGFYISNGFSKKVKFKNISLVLLDSNKQVLAQQSFRGETIGVVAGRSAKACVVRFEPDNVYVKDVPSECEVCFDVRDKRPKKVKIGYQTLPKNISLDQQQKLEQILAKLPPMKHGEVDFSRLCAKVTAQNELLATVIIRNSMDKPINLEKMPLIILDANQKELARGIFDVKNIIIKPYKAILWTFKFQHIFEDSDVDLSTWHIVLNNNSSH</sequence>
<proteinExistence type="predicted"/>
<dbReference type="NCBIfam" id="TIGR04398">
    <property type="entry name" value="SLAP_DUP"/>
    <property type="match status" value="2"/>
</dbReference>
<dbReference type="STRING" id="1121419.SAMN05443529_12549"/>
<dbReference type="AlphaFoldDB" id="A0A1G8HHI9"/>
<dbReference type="RefSeq" id="WP_092335065.1">
    <property type="nucleotide sequence ID" value="NZ_FNCP01000025.1"/>
</dbReference>
<protein>
    <submittedName>
        <fullName evidence="1">SLAP domain-containing protein</fullName>
    </submittedName>
</protein>
<name>A0A1G8HHI9_9FIRM</name>
<dbReference type="OrthoDB" id="1907642at2"/>
<organism evidence="1 2">
    <name type="scientific">Desulfosporosinus hippei DSM 8344</name>
    <dbReference type="NCBI Taxonomy" id="1121419"/>
    <lineage>
        <taxon>Bacteria</taxon>
        <taxon>Bacillati</taxon>
        <taxon>Bacillota</taxon>
        <taxon>Clostridia</taxon>
        <taxon>Eubacteriales</taxon>
        <taxon>Desulfitobacteriaceae</taxon>
        <taxon>Desulfosporosinus</taxon>
    </lineage>
</organism>
<dbReference type="EMBL" id="FNCP01000025">
    <property type="protein sequence ID" value="SDI06123.1"/>
    <property type="molecule type" value="Genomic_DNA"/>
</dbReference>
<accession>A0A1G8HHI9</accession>
<evidence type="ECO:0000313" key="1">
    <source>
        <dbReference type="EMBL" id="SDI06123.1"/>
    </source>
</evidence>
<reference evidence="2" key="1">
    <citation type="submission" date="2016-10" db="EMBL/GenBank/DDBJ databases">
        <authorList>
            <person name="Varghese N."/>
            <person name="Submissions S."/>
        </authorList>
    </citation>
    <scope>NUCLEOTIDE SEQUENCE [LARGE SCALE GENOMIC DNA]</scope>
    <source>
        <strain evidence="2">DSM 8344</strain>
    </source>
</reference>
<dbReference type="InterPro" id="IPR030910">
    <property type="entry name" value="SLAP_dom"/>
</dbReference>
<dbReference type="Proteomes" id="UP000198656">
    <property type="component" value="Unassembled WGS sequence"/>
</dbReference>